<accession>H2ZTX6</accession>
<feature type="binding site" evidence="1">
    <location>
        <position position="72"/>
    </location>
    <ligand>
        <name>Zn(2+)</name>
        <dbReference type="ChEBI" id="CHEBI:29105"/>
    </ligand>
</feature>
<evidence type="ECO:0000256" key="1">
    <source>
        <dbReference type="PIRSR" id="PIRSR605301-1"/>
    </source>
</evidence>
<name>H2ZTX6_LATCH</name>
<dbReference type="InterPro" id="IPR036703">
    <property type="entry name" value="MOB_kinase_act_sf"/>
</dbReference>
<dbReference type="SUPFAM" id="SSF101152">
    <property type="entry name" value="Mob1/phocein"/>
    <property type="match status" value="1"/>
</dbReference>
<dbReference type="PANTHER" id="PTHR22599">
    <property type="entry name" value="MPS ONE BINDER KINASE ACTIVATOR-LIKE MOB"/>
    <property type="match status" value="1"/>
</dbReference>
<sequence length="123" mass="14509">YLYFERQYFWHNEHGQRLYCSGPLYTDYVTSYIQELLTDEKVFPTKVGSGFPKGFVSLVQKIFLLLFRILVHIYWAHYHQAAKLDLHPHLNTLFKHFIIFSQEFALLEDSDTAVMASLITALC</sequence>
<dbReference type="STRING" id="7897.ENSLACP00000000847"/>
<proteinExistence type="predicted"/>
<dbReference type="Proteomes" id="UP000008672">
    <property type="component" value="Unassembled WGS sequence"/>
</dbReference>
<dbReference type="SMART" id="SM01388">
    <property type="entry name" value="Mob1_phocein"/>
    <property type="match status" value="1"/>
</dbReference>
<feature type="binding site" evidence="1">
    <location>
        <position position="77"/>
    </location>
    <ligand>
        <name>Zn(2+)</name>
        <dbReference type="ChEBI" id="CHEBI:29105"/>
    </ligand>
</feature>
<dbReference type="GeneTree" id="ENSGT01120000271909"/>
<evidence type="ECO:0008006" key="4">
    <source>
        <dbReference type="Google" id="ProtNLM"/>
    </source>
</evidence>
<protein>
    <recommendedName>
        <fullName evidence="4">MOB kinase activator 2</fullName>
    </recommendedName>
</protein>
<dbReference type="HOGENOM" id="CLU_038321_7_0_1"/>
<dbReference type="AlphaFoldDB" id="H2ZTX6"/>
<keyword evidence="1" id="KW-0862">Zinc</keyword>
<reference evidence="2" key="3">
    <citation type="submission" date="2025-09" db="UniProtKB">
        <authorList>
            <consortium name="Ensembl"/>
        </authorList>
    </citation>
    <scope>IDENTIFICATION</scope>
</reference>
<dbReference type="InParanoid" id="H2ZTX6"/>
<keyword evidence="3" id="KW-1185">Reference proteome</keyword>
<organism evidence="2 3">
    <name type="scientific">Latimeria chalumnae</name>
    <name type="common">Coelacanth</name>
    <dbReference type="NCBI Taxonomy" id="7897"/>
    <lineage>
        <taxon>Eukaryota</taxon>
        <taxon>Metazoa</taxon>
        <taxon>Chordata</taxon>
        <taxon>Craniata</taxon>
        <taxon>Vertebrata</taxon>
        <taxon>Euteleostomi</taxon>
        <taxon>Coelacanthiformes</taxon>
        <taxon>Coelacanthidae</taxon>
        <taxon>Latimeria</taxon>
    </lineage>
</organism>
<dbReference type="EMBL" id="AFYH01275058">
    <property type="status" value="NOT_ANNOTATED_CDS"/>
    <property type="molecule type" value="Genomic_DNA"/>
</dbReference>
<evidence type="ECO:0000313" key="3">
    <source>
        <dbReference type="Proteomes" id="UP000008672"/>
    </source>
</evidence>
<dbReference type="Pfam" id="PF03637">
    <property type="entry name" value="Mob1_phocein"/>
    <property type="match status" value="1"/>
</dbReference>
<dbReference type="InterPro" id="IPR005301">
    <property type="entry name" value="MOB_kinase_act_fam"/>
</dbReference>
<dbReference type="Gene3D" id="1.20.140.30">
    <property type="entry name" value="MOB kinase activator"/>
    <property type="match status" value="1"/>
</dbReference>
<dbReference type="eggNOG" id="KOG0440">
    <property type="taxonomic scope" value="Eukaryota"/>
</dbReference>
<reference evidence="3" key="1">
    <citation type="submission" date="2011-08" db="EMBL/GenBank/DDBJ databases">
        <title>The draft genome of Latimeria chalumnae.</title>
        <authorList>
            <person name="Di Palma F."/>
            <person name="Alfoldi J."/>
            <person name="Johnson J."/>
            <person name="Berlin A."/>
            <person name="Gnerre S."/>
            <person name="Jaffe D."/>
            <person name="MacCallum I."/>
            <person name="Young S."/>
            <person name="Walker B.J."/>
            <person name="Lander E."/>
            <person name="Lindblad-Toh K."/>
        </authorList>
    </citation>
    <scope>NUCLEOTIDE SEQUENCE [LARGE SCALE GENOMIC DNA]</scope>
    <source>
        <strain evidence="3">Wild caught</strain>
    </source>
</reference>
<dbReference type="OMA" id="AIAVEMH"/>
<reference evidence="2" key="2">
    <citation type="submission" date="2025-08" db="UniProtKB">
        <authorList>
            <consortium name="Ensembl"/>
        </authorList>
    </citation>
    <scope>IDENTIFICATION</scope>
</reference>
<evidence type="ECO:0000313" key="2">
    <source>
        <dbReference type="Ensembl" id="ENSLACP00000000847.1"/>
    </source>
</evidence>
<dbReference type="Ensembl" id="ENSLACT00000000855.1">
    <property type="protein sequence ID" value="ENSLACP00000000847.1"/>
    <property type="gene ID" value="ENSLACG00000000761.1"/>
</dbReference>
<dbReference type="Bgee" id="ENSLACG00000000761">
    <property type="expression patterns" value="Expressed in pectoral fin and 2 other cell types or tissues"/>
</dbReference>
<keyword evidence="1" id="KW-0479">Metal-binding</keyword>